<evidence type="ECO:0000313" key="10">
    <source>
        <dbReference type="Proteomes" id="UP000006038"/>
    </source>
</evidence>
<evidence type="ECO:0000256" key="1">
    <source>
        <dbReference type="ARBA" id="ARBA00010589"/>
    </source>
</evidence>
<reference evidence="9" key="2">
    <citation type="submission" date="2013-04" db="UniProtKB">
        <authorList>
            <consortium name="EnsemblPlants"/>
        </authorList>
    </citation>
    <scope>IDENTIFICATION</scope>
</reference>
<accession>J3L029</accession>
<evidence type="ECO:0000256" key="5">
    <source>
        <dbReference type="ARBA" id="ARBA00073269"/>
    </source>
</evidence>
<organism evidence="9">
    <name type="scientific">Oryza brachyantha</name>
    <name type="common">malo sina</name>
    <dbReference type="NCBI Taxonomy" id="4533"/>
    <lineage>
        <taxon>Eukaryota</taxon>
        <taxon>Viridiplantae</taxon>
        <taxon>Streptophyta</taxon>
        <taxon>Embryophyta</taxon>
        <taxon>Tracheophyta</taxon>
        <taxon>Spermatophyta</taxon>
        <taxon>Magnoliopsida</taxon>
        <taxon>Liliopsida</taxon>
        <taxon>Poales</taxon>
        <taxon>Poaceae</taxon>
        <taxon>BOP clade</taxon>
        <taxon>Oryzoideae</taxon>
        <taxon>Oryzeae</taxon>
        <taxon>Oryzinae</taxon>
        <taxon>Oryza</taxon>
    </lineage>
</organism>
<dbReference type="KEGG" id="obr:102701307"/>
<dbReference type="FunFam" id="1.10.472.10:FF:000068">
    <property type="entry name" value="Cyclin-L1-1 isoform A"/>
    <property type="match status" value="1"/>
</dbReference>
<evidence type="ECO:0000259" key="8">
    <source>
        <dbReference type="SMART" id="SM00385"/>
    </source>
</evidence>
<dbReference type="HOGENOM" id="CLU_022000_1_0_1"/>
<dbReference type="InterPro" id="IPR043198">
    <property type="entry name" value="Cyclin/Ssn8"/>
</dbReference>
<dbReference type="Gramene" id="OB01G25850.1">
    <property type="protein sequence ID" value="OB01G25850.1"/>
    <property type="gene ID" value="OB01G25850"/>
</dbReference>
<dbReference type="Proteomes" id="UP000006038">
    <property type="component" value="Chromosome 1"/>
</dbReference>
<feature type="region of interest" description="Disordered" evidence="7">
    <location>
        <begin position="262"/>
        <end position="427"/>
    </location>
</feature>
<proteinExistence type="inferred from homology"/>
<keyword evidence="2" id="KW-0132">Cell division</keyword>
<dbReference type="Gene3D" id="1.10.472.10">
    <property type="entry name" value="Cyclin-like"/>
    <property type="match status" value="2"/>
</dbReference>
<dbReference type="InterPro" id="IPR036915">
    <property type="entry name" value="Cyclin-like_sf"/>
</dbReference>
<dbReference type="EnsemblPlants" id="OB01G25850.1">
    <property type="protein sequence ID" value="OB01G25850.1"/>
    <property type="gene ID" value="OB01G25850"/>
</dbReference>
<dbReference type="GO" id="GO:0016538">
    <property type="term" value="F:cyclin-dependent protein serine/threonine kinase regulator activity"/>
    <property type="evidence" value="ECO:0007669"/>
    <property type="project" value="InterPro"/>
</dbReference>
<evidence type="ECO:0000256" key="6">
    <source>
        <dbReference type="RuleBase" id="RU000383"/>
    </source>
</evidence>
<dbReference type="RefSeq" id="XP_006644186.1">
    <property type="nucleotide sequence ID" value="XM_006644123.2"/>
</dbReference>
<dbReference type="GO" id="GO:0051301">
    <property type="term" value="P:cell division"/>
    <property type="evidence" value="ECO:0007669"/>
    <property type="project" value="UniProtKB-KW"/>
</dbReference>
<dbReference type="FunFam" id="1.10.472.10:FF:000031">
    <property type="entry name" value="cyclin-L1-1-like isoform X1"/>
    <property type="match status" value="1"/>
</dbReference>
<sequence>MIYTAIDTFYLTDEQLRDSPSRKDGIDEATETALRVYGCDLIQESGILLKLPQAVMATAQVLFHRFYCKKSFVRFSVKRVAASCVWLAGKLEESPRRSKHIIIVFHRMECRRENVPIEHLDIFSKKYLDLKHDLVRTERHLLKEMGFVCHVEHPHKFISNYLATLEAPELTQVAWNLANDSLRTTLCVRFKSEVVACGVVYAAARKHGVPLPEDPPWWTVFDADEAGIQEVCRVLAHLYSLPKSQYIPVYKDNDSFTLRRTFDTSASKESPATAVASDRGTPVPPSSSQEKDAIIKAGSDKVKEKGEDDANTLPAELNGKEDPAVNSKSEKSESNVDRTRERERDRSRGRDRDSRGRDSDRDSKGRESDRERERDREADRDRQRRHRSKDRSSGYSDKEKSRHRSSRDRGDHYSSHSSRDKDRHRRP</sequence>
<reference evidence="9" key="1">
    <citation type="journal article" date="2013" name="Nat. Commun.">
        <title>Whole-genome sequencing of Oryza brachyantha reveals mechanisms underlying Oryza genome evolution.</title>
        <authorList>
            <person name="Chen J."/>
            <person name="Huang Q."/>
            <person name="Gao D."/>
            <person name="Wang J."/>
            <person name="Lang Y."/>
            <person name="Liu T."/>
            <person name="Li B."/>
            <person name="Bai Z."/>
            <person name="Luis Goicoechea J."/>
            <person name="Liang C."/>
            <person name="Chen C."/>
            <person name="Zhang W."/>
            <person name="Sun S."/>
            <person name="Liao Y."/>
            <person name="Zhang X."/>
            <person name="Yang L."/>
            <person name="Song C."/>
            <person name="Wang M."/>
            <person name="Shi J."/>
            <person name="Liu G."/>
            <person name="Liu J."/>
            <person name="Zhou H."/>
            <person name="Zhou W."/>
            <person name="Yu Q."/>
            <person name="An N."/>
            <person name="Chen Y."/>
            <person name="Cai Q."/>
            <person name="Wang B."/>
            <person name="Liu B."/>
            <person name="Min J."/>
            <person name="Huang Y."/>
            <person name="Wu H."/>
            <person name="Li Z."/>
            <person name="Zhang Y."/>
            <person name="Yin Y."/>
            <person name="Song W."/>
            <person name="Jiang J."/>
            <person name="Jackson S.A."/>
            <person name="Wing R.A."/>
            <person name="Wang J."/>
            <person name="Chen M."/>
        </authorList>
    </citation>
    <scope>NUCLEOTIDE SEQUENCE [LARGE SCALE GENOMIC DNA]</scope>
    <source>
        <strain evidence="9">cv. IRGC 101232</strain>
    </source>
</reference>
<keyword evidence="4" id="KW-0131">Cell cycle</keyword>
<dbReference type="PANTHER" id="PTHR10026">
    <property type="entry name" value="CYCLIN"/>
    <property type="match status" value="1"/>
</dbReference>
<feature type="compositionally biased region" description="Basic and acidic residues" evidence="7">
    <location>
        <begin position="289"/>
        <end position="308"/>
    </location>
</feature>
<gene>
    <name evidence="9" type="primary">LOC102701307</name>
</gene>
<protein>
    <recommendedName>
        <fullName evidence="5">Cyclin-L1-1</fullName>
    </recommendedName>
</protein>
<dbReference type="eggNOG" id="KOG0835">
    <property type="taxonomic scope" value="Eukaryota"/>
</dbReference>
<feature type="domain" description="Cyclin-like" evidence="8">
    <location>
        <begin position="156"/>
        <end position="237"/>
    </location>
</feature>
<dbReference type="GeneID" id="102701307"/>
<dbReference type="OrthoDB" id="10264655at2759"/>
<comment type="similarity">
    <text evidence="1">Belongs to the cyclin family. Cyclin L subfamily.</text>
</comment>
<evidence type="ECO:0000256" key="7">
    <source>
        <dbReference type="SAM" id="MobiDB-lite"/>
    </source>
</evidence>
<feature type="domain" description="Cyclin-like" evidence="8">
    <location>
        <begin position="40"/>
        <end position="143"/>
    </location>
</feature>
<dbReference type="OMA" id="GHKHRDG"/>
<evidence type="ECO:0000256" key="2">
    <source>
        <dbReference type="ARBA" id="ARBA00022618"/>
    </source>
</evidence>
<dbReference type="STRING" id="4533.J3L029"/>
<feature type="compositionally biased region" description="Basic and acidic residues" evidence="7">
    <location>
        <begin position="407"/>
        <end position="421"/>
    </location>
</feature>
<dbReference type="InterPro" id="IPR013763">
    <property type="entry name" value="Cyclin-like_dom"/>
</dbReference>
<feature type="compositionally biased region" description="Basic and acidic residues" evidence="7">
    <location>
        <begin position="318"/>
        <end position="382"/>
    </location>
</feature>
<name>J3L029_ORYBR</name>
<evidence type="ECO:0000256" key="3">
    <source>
        <dbReference type="ARBA" id="ARBA00023127"/>
    </source>
</evidence>
<dbReference type="SMART" id="SM00385">
    <property type="entry name" value="CYCLIN"/>
    <property type="match status" value="2"/>
</dbReference>
<feature type="compositionally biased region" description="Basic and acidic residues" evidence="7">
    <location>
        <begin position="390"/>
        <end position="400"/>
    </location>
</feature>
<dbReference type="SUPFAM" id="SSF47954">
    <property type="entry name" value="Cyclin-like"/>
    <property type="match status" value="2"/>
</dbReference>
<dbReference type="AlphaFoldDB" id="J3L029"/>
<dbReference type="PIRSF" id="PIRSF036580">
    <property type="entry name" value="Cyclin_L"/>
    <property type="match status" value="1"/>
</dbReference>
<evidence type="ECO:0000313" key="9">
    <source>
        <dbReference type="EnsemblPlants" id="OB01G25850.1"/>
    </source>
</evidence>
<dbReference type="Pfam" id="PF21797">
    <property type="entry name" value="CycT2-like_C"/>
    <property type="match status" value="1"/>
</dbReference>
<keyword evidence="10" id="KW-1185">Reference proteome</keyword>
<evidence type="ECO:0000256" key="4">
    <source>
        <dbReference type="ARBA" id="ARBA00023306"/>
    </source>
</evidence>
<dbReference type="GO" id="GO:0006357">
    <property type="term" value="P:regulation of transcription by RNA polymerase II"/>
    <property type="evidence" value="ECO:0007669"/>
    <property type="project" value="InterPro"/>
</dbReference>
<keyword evidence="3 6" id="KW-0195">Cyclin</keyword>
<dbReference type="InterPro" id="IPR006671">
    <property type="entry name" value="Cyclin_N"/>
</dbReference>
<dbReference type="Pfam" id="PF00134">
    <property type="entry name" value="Cyclin_N"/>
    <property type="match status" value="1"/>
</dbReference>